<keyword evidence="2" id="KW-0808">Transferase</keyword>
<reference evidence="2" key="1">
    <citation type="journal article" date="2019" name="Sci. Rep.">
        <title>Draft genome of Tanacetum cinerariifolium, the natural source of mosquito coil.</title>
        <authorList>
            <person name="Yamashiro T."/>
            <person name="Shiraishi A."/>
            <person name="Satake H."/>
            <person name="Nakayama K."/>
        </authorList>
    </citation>
    <scope>NUCLEOTIDE SEQUENCE</scope>
</reference>
<organism evidence="2">
    <name type="scientific">Tanacetum cinerariifolium</name>
    <name type="common">Dalmatian daisy</name>
    <name type="synonym">Chrysanthemum cinerariifolium</name>
    <dbReference type="NCBI Taxonomy" id="118510"/>
    <lineage>
        <taxon>Eukaryota</taxon>
        <taxon>Viridiplantae</taxon>
        <taxon>Streptophyta</taxon>
        <taxon>Embryophyta</taxon>
        <taxon>Tracheophyta</taxon>
        <taxon>Spermatophyta</taxon>
        <taxon>Magnoliopsida</taxon>
        <taxon>eudicotyledons</taxon>
        <taxon>Gunneridae</taxon>
        <taxon>Pentapetalae</taxon>
        <taxon>asterids</taxon>
        <taxon>campanulids</taxon>
        <taxon>Asterales</taxon>
        <taxon>Asteraceae</taxon>
        <taxon>Asteroideae</taxon>
        <taxon>Anthemideae</taxon>
        <taxon>Anthemidinae</taxon>
        <taxon>Tanacetum</taxon>
    </lineage>
</organism>
<keyword evidence="2" id="KW-0695">RNA-directed DNA polymerase</keyword>
<proteinExistence type="predicted"/>
<evidence type="ECO:0000313" key="2">
    <source>
        <dbReference type="EMBL" id="GFD21697.1"/>
    </source>
</evidence>
<feature type="region of interest" description="Disordered" evidence="1">
    <location>
        <begin position="1"/>
        <end position="22"/>
    </location>
</feature>
<keyword evidence="2" id="KW-0548">Nucleotidyltransferase</keyword>
<comment type="caution">
    <text evidence="2">The sequence shown here is derived from an EMBL/GenBank/DDBJ whole genome shotgun (WGS) entry which is preliminary data.</text>
</comment>
<sequence length="192" mass="20688">ELCSWTPSFTGDDSDCDDENYTDTHAQVDKSATEKNVADPFGDILADNGEEFFNAYVVNSEKEDVDPQVGVHGDDAHDSDPFGLEPLINMKASKVVHESACSETPVFPPGFSPQCVDDHSSVKDHPSSFLTKMQQDHAPVVRSLNDSLASDSNSLGGSHKSVAFSLVERLEKMIKVGLALGLNIEGCDCILA</sequence>
<feature type="compositionally biased region" description="Acidic residues" evidence="1">
    <location>
        <begin position="12"/>
        <end position="21"/>
    </location>
</feature>
<protein>
    <submittedName>
        <fullName evidence="2">Reverse transcriptase domain, reverse transcriptase zinc-binding domain protein</fullName>
    </submittedName>
</protein>
<gene>
    <name evidence="2" type="ORF">Tci_893666</name>
</gene>
<dbReference type="EMBL" id="BKCJ011331632">
    <property type="protein sequence ID" value="GFD21697.1"/>
    <property type="molecule type" value="Genomic_DNA"/>
</dbReference>
<feature type="compositionally biased region" description="Polar residues" evidence="1">
    <location>
        <begin position="1"/>
        <end position="11"/>
    </location>
</feature>
<feature type="non-terminal residue" evidence="2">
    <location>
        <position position="192"/>
    </location>
</feature>
<dbReference type="GO" id="GO:0003964">
    <property type="term" value="F:RNA-directed DNA polymerase activity"/>
    <property type="evidence" value="ECO:0007669"/>
    <property type="project" value="UniProtKB-KW"/>
</dbReference>
<accession>A0A699UGU2</accession>
<feature type="non-terminal residue" evidence="2">
    <location>
        <position position="1"/>
    </location>
</feature>
<name>A0A699UGU2_TANCI</name>
<dbReference type="AlphaFoldDB" id="A0A699UGU2"/>
<evidence type="ECO:0000256" key="1">
    <source>
        <dbReference type="SAM" id="MobiDB-lite"/>
    </source>
</evidence>